<protein>
    <recommendedName>
        <fullName evidence="2">Putative zinc-finger domain-containing protein</fullName>
    </recommendedName>
</protein>
<dbReference type="RefSeq" id="WP_097789872.1">
    <property type="nucleotide sequence ID" value="NZ_BAAADT010000027.1"/>
</dbReference>
<evidence type="ECO:0000256" key="1">
    <source>
        <dbReference type="SAM" id="Phobius"/>
    </source>
</evidence>
<dbReference type="Proteomes" id="UP000219993">
    <property type="component" value="Chromosome"/>
</dbReference>
<evidence type="ECO:0000313" key="3">
    <source>
        <dbReference type="EMBL" id="ATJ83569.1"/>
    </source>
</evidence>
<dbReference type="AlphaFoldDB" id="A0A291P9M3"/>
<dbReference type="KEGG" id="hbe:BEI_2582"/>
<gene>
    <name evidence="3" type="ORF">BEI_2582</name>
</gene>
<dbReference type="EMBL" id="CP021435">
    <property type="protein sequence ID" value="ATJ83569.1"/>
    <property type="molecule type" value="Genomic_DNA"/>
</dbReference>
<feature type="domain" description="Putative zinc-finger" evidence="2">
    <location>
        <begin position="21"/>
        <end position="50"/>
    </location>
</feature>
<keyword evidence="1" id="KW-1133">Transmembrane helix</keyword>
<feature type="transmembrane region" description="Helical" evidence="1">
    <location>
        <begin position="97"/>
        <end position="118"/>
    </location>
</feature>
<evidence type="ECO:0000259" key="2">
    <source>
        <dbReference type="Pfam" id="PF13490"/>
    </source>
</evidence>
<sequence length="260" mass="29462">MSDQDRSWDVQAVKEHANWLECVAPYLDGELNARERREMTRHLATCPLCQRELERQRAVACRLEALKPTAESSAAMERRLRRRLLGTPSRRPPRRPWWGWLGWGLALAQACLLVTLWLPSWSARDGVPMVDDAVADYRHVLADRLPPRSTMDTDALSRALSLSIEPLQAPDVTFLGGWETVLQEQPAAALAYRVKEQVIVQYVVTEPLFFNQASVRDAVARQGHYITRQGRQGIVGWPDSHAGSLLVGELPTEELVRLRL</sequence>
<dbReference type="Gene3D" id="1.10.10.1320">
    <property type="entry name" value="Anti-sigma factor, zinc-finger domain"/>
    <property type="match status" value="1"/>
</dbReference>
<name>A0A291P9M3_9GAMM</name>
<keyword evidence="1" id="KW-0472">Membrane</keyword>
<dbReference type="InterPro" id="IPR027383">
    <property type="entry name" value="Znf_put"/>
</dbReference>
<accession>A0A291P9M3</accession>
<dbReference type="InterPro" id="IPR041916">
    <property type="entry name" value="Anti_sigma_zinc_sf"/>
</dbReference>
<proteinExistence type="predicted"/>
<organism evidence="3 4">
    <name type="scientific">Halomonas beimenensis</name>
    <dbReference type="NCBI Taxonomy" id="475662"/>
    <lineage>
        <taxon>Bacteria</taxon>
        <taxon>Pseudomonadati</taxon>
        <taxon>Pseudomonadota</taxon>
        <taxon>Gammaproteobacteria</taxon>
        <taxon>Oceanospirillales</taxon>
        <taxon>Halomonadaceae</taxon>
        <taxon>Halomonas</taxon>
    </lineage>
</organism>
<keyword evidence="1" id="KW-0812">Transmembrane</keyword>
<keyword evidence="4" id="KW-1185">Reference proteome</keyword>
<evidence type="ECO:0000313" key="4">
    <source>
        <dbReference type="Proteomes" id="UP000219993"/>
    </source>
</evidence>
<reference evidence="3 4" key="1">
    <citation type="journal article" date="2017" name="Sci. Rep.">
        <title>Revealing the Saline Adaptation Strategies of the Halophilic Bacterium Halomonas beimenensis through High-throughput Omics and Transposon Mutagenesis Approaches.</title>
        <authorList>
            <person name="Chen Y.H."/>
            <person name="Lin S.S."/>
            <person name="Shyu Y.T."/>
        </authorList>
    </citation>
    <scope>NUCLEOTIDE SEQUENCE [LARGE SCALE GENOMIC DNA]</scope>
    <source>
        <strain evidence="3 4">NTU-111</strain>
    </source>
</reference>
<dbReference type="Pfam" id="PF13490">
    <property type="entry name" value="zf-HC2"/>
    <property type="match status" value="1"/>
</dbReference>
<dbReference type="OrthoDB" id="6157964at2"/>